<evidence type="ECO:0000313" key="2">
    <source>
        <dbReference type="Proteomes" id="UP001497644"/>
    </source>
</evidence>
<organism evidence="1 2">
    <name type="scientific">Lasius platythorax</name>
    <dbReference type="NCBI Taxonomy" id="488582"/>
    <lineage>
        <taxon>Eukaryota</taxon>
        <taxon>Metazoa</taxon>
        <taxon>Ecdysozoa</taxon>
        <taxon>Arthropoda</taxon>
        <taxon>Hexapoda</taxon>
        <taxon>Insecta</taxon>
        <taxon>Pterygota</taxon>
        <taxon>Neoptera</taxon>
        <taxon>Endopterygota</taxon>
        <taxon>Hymenoptera</taxon>
        <taxon>Apocrita</taxon>
        <taxon>Aculeata</taxon>
        <taxon>Formicoidea</taxon>
        <taxon>Formicidae</taxon>
        <taxon>Formicinae</taxon>
        <taxon>Lasius</taxon>
        <taxon>Lasius</taxon>
    </lineage>
</organism>
<proteinExistence type="predicted"/>
<gene>
    <name evidence="1" type="ORF">LPLAT_LOCUS3838</name>
</gene>
<name>A0AAV2NFI9_9HYME</name>
<reference evidence="1" key="1">
    <citation type="submission" date="2024-04" db="EMBL/GenBank/DDBJ databases">
        <authorList>
            <consortium name="Molecular Ecology Group"/>
        </authorList>
    </citation>
    <scope>NUCLEOTIDE SEQUENCE</scope>
</reference>
<dbReference type="Proteomes" id="UP001497644">
    <property type="component" value="Chromosome 13"/>
</dbReference>
<sequence>MTRVDLRLSSSRPFPFAILVVVSSPRHHNYTRVTRARDCERNVVIRGLIHSSVSFVMYLKASIDPLFEIRERNSRPLEAERSPRDFGKSRIVPASTTRSKPALISLINGFV</sequence>
<dbReference type="AlphaFoldDB" id="A0AAV2NFI9"/>
<accession>A0AAV2NFI9</accession>
<evidence type="ECO:0000313" key="1">
    <source>
        <dbReference type="EMBL" id="CAL1677896.1"/>
    </source>
</evidence>
<keyword evidence="2" id="KW-1185">Reference proteome</keyword>
<dbReference type="EMBL" id="OZ034836">
    <property type="protein sequence ID" value="CAL1677896.1"/>
    <property type="molecule type" value="Genomic_DNA"/>
</dbReference>
<protein>
    <submittedName>
        <fullName evidence="1">Uncharacterized protein</fullName>
    </submittedName>
</protein>